<organism evidence="1">
    <name type="scientific">Tolypothrix bouteillei VB521301</name>
    <dbReference type="NCBI Taxonomy" id="1479485"/>
    <lineage>
        <taxon>Bacteria</taxon>
        <taxon>Bacillati</taxon>
        <taxon>Cyanobacteriota</taxon>
        <taxon>Cyanophyceae</taxon>
        <taxon>Nostocales</taxon>
        <taxon>Tolypothrichaceae</taxon>
        <taxon>Tolypothrix</taxon>
    </lineage>
</organism>
<gene>
    <name evidence="1" type="ORF">DA73_0224305</name>
</gene>
<comment type="caution">
    <text evidence="1">The sequence shown here is derived from an EMBL/GenBank/DDBJ whole genome shotgun (WGS) entry which is preliminary data.</text>
</comment>
<reference evidence="1" key="1">
    <citation type="journal article" date="2015" name="Genome Announc.">
        <title>Draft Genome Sequence of Tolypothrix boutellei Strain VB521301.</title>
        <authorList>
            <person name="Chandrababunaidu M.M."/>
            <person name="Singh D."/>
            <person name="Sen D."/>
            <person name="Bhan S."/>
            <person name="Das S."/>
            <person name="Gupta A."/>
            <person name="Adhikary S.P."/>
            <person name="Tripathy S."/>
        </authorList>
    </citation>
    <scope>NUCLEOTIDE SEQUENCE</scope>
    <source>
        <strain evidence="1">VB521301</strain>
    </source>
</reference>
<protein>
    <submittedName>
        <fullName evidence="1">Uncharacterized protein</fullName>
    </submittedName>
</protein>
<accession>A0A0C1QWK9</accession>
<proteinExistence type="predicted"/>
<dbReference type="AlphaFoldDB" id="A0A0C1QWK9"/>
<dbReference type="EMBL" id="JHEG02000053">
    <property type="protein sequence ID" value="KIE09869.1"/>
    <property type="molecule type" value="Genomic_DNA"/>
</dbReference>
<name>A0A0C1QWK9_9CYAN</name>
<sequence>MNNKENFKVVVSTIQFDEEVGTFGSNLRIYKEVFVCASNRDSAIDAVLDDENFLGYKFESVEKIEKTNGNL</sequence>
<dbReference type="STRING" id="1479485.DA73_0224305"/>
<evidence type="ECO:0000313" key="1">
    <source>
        <dbReference type="EMBL" id="KIE09869.1"/>
    </source>
</evidence>